<evidence type="ECO:0000313" key="3">
    <source>
        <dbReference type="Proteomes" id="UP000230407"/>
    </source>
</evidence>
<evidence type="ECO:0000313" key="2">
    <source>
        <dbReference type="EMBL" id="PJE97470.1"/>
    </source>
</evidence>
<reference evidence="2 3" key="1">
    <citation type="submission" date="2017-11" db="EMBL/GenBank/DDBJ databases">
        <title>Streptomyces carmine sp. nov., a novel actinomycete isolated from Sophora alopecuroides in Xinjiang, China.</title>
        <authorList>
            <person name="Wang Y."/>
            <person name="Luo X."/>
            <person name="Wan C."/>
            <person name="Zhang L."/>
        </authorList>
    </citation>
    <scope>NUCLEOTIDE SEQUENCE [LARGE SCALE GENOMIC DNA]</scope>
    <source>
        <strain evidence="2 3">TRM SA0054</strain>
    </source>
</reference>
<comment type="caution">
    <text evidence="2">The sequence shown here is derived from an EMBL/GenBank/DDBJ whole genome shotgun (WGS) entry which is preliminary data.</text>
</comment>
<proteinExistence type="predicted"/>
<protein>
    <submittedName>
        <fullName evidence="2">Uncharacterized protein</fullName>
    </submittedName>
</protein>
<accession>A0A2M8LZV5</accession>
<evidence type="ECO:0000256" key="1">
    <source>
        <dbReference type="SAM" id="Phobius"/>
    </source>
</evidence>
<keyword evidence="1" id="KW-0812">Transmembrane</keyword>
<sequence>MSHGDFPGDREPVFVRSGGPYVYNPRNPVGRVLIVLSLIVTGGTLYYLFAGSSWSDGELRSAVHEVPDALGAEPHTLPSIWSAAGHIEELIEEAVVDAGGTMAPSHGVTVEAVGEHGPYEVTARDTDTAFCLTVTQSVSEEGGFTVPDAGGGGTRVPEYDLTTTVAEGRC</sequence>
<keyword evidence="3" id="KW-1185">Reference proteome</keyword>
<keyword evidence="1" id="KW-0472">Membrane</keyword>
<name>A0A2M8LZV5_9ACTN</name>
<keyword evidence="1" id="KW-1133">Transmembrane helix</keyword>
<dbReference type="Proteomes" id="UP000230407">
    <property type="component" value="Unassembled WGS sequence"/>
</dbReference>
<gene>
    <name evidence="2" type="ORF">CUT44_12375</name>
</gene>
<dbReference type="EMBL" id="PGGW01000040">
    <property type="protein sequence ID" value="PJE97470.1"/>
    <property type="molecule type" value="Genomic_DNA"/>
</dbReference>
<dbReference type="RefSeq" id="WP_100202010.1">
    <property type="nucleotide sequence ID" value="NZ_PGGW01000040.1"/>
</dbReference>
<organism evidence="2 3">
    <name type="scientific">Streptomyces carminius</name>
    <dbReference type="NCBI Taxonomy" id="2665496"/>
    <lineage>
        <taxon>Bacteria</taxon>
        <taxon>Bacillati</taxon>
        <taxon>Actinomycetota</taxon>
        <taxon>Actinomycetes</taxon>
        <taxon>Kitasatosporales</taxon>
        <taxon>Streptomycetaceae</taxon>
        <taxon>Streptomyces</taxon>
    </lineage>
</organism>
<dbReference type="AlphaFoldDB" id="A0A2M8LZV5"/>
<feature type="transmembrane region" description="Helical" evidence="1">
    <location>
        <begin position="29"/>
        <end position="50"/>
    </location>
</feature>